<dbReference type="AlphaFoldDB" id="A0A9D1G0T6"/>
<dbReference type="InterPro" id="IPR029058">
    <property type="entry name" value="AB_hydrolase_fold"/>
</dbReference>
<gene>
    <name evidence="1" type="ORF">IAA84_06700</name>
</gene>
<protein>
    <recommendedName>
        <fullName evidence="3">Esterase</fullName>
    </recommendedName>
</protein>
<proteinExistence type="predicted"/>
<sequence length="215" mass="23309">MQCWNEWFGEARPGAPLVFLLAGEPDELMVSLRPALEPAIAQGNCPAFLLAGFAPVDWDRDYSPWPAQDSQGRAFAGEANALLPRVRETAAQLQARHSLGNAVYPVGYSLGGLAALYFHCEAGFSGCGSCSGSLWYPGWLEYLKTRAPGGKIYLSLGGKEKNARDPLMRTVEDATIQTKALLSSSARCTFVHEPGGHFRDVPQRLARAILWLLGA</sequence>
<reference evidence="1" key="2">
    <citation type="journal article" date="2021" name="PeerJ">
        <title>Extensive microbial diversity within the chicken gut microbiome revealed by metagenomics and culture.</title>
        <authorList>
            <person name="Gilroy R."/>
            <person name="Ravi A."/>
            <person name="Getino M."/>
            <person name="Pursley I."/>
            <person name="Horton D.L."/>
            <person name="Alikhan N.F."/>
            <person name="Baker D."/>
            <person name="Gharbi K."/>
            <person name="Hall N."/>
            <person name="Watson M."/>
            <person name="Adriaenssens E.M."/>
            <person name="Foster-Nyarko E."/>
            <person name="Jarju S."/>
            <person name="Secka A."/>
            <person name="Antonio M."/>
            <person name="Oren A."/>
            <person name="Chaudhuri R.R."/>
            <person name="La Ragione R."/>
            <person name="Hildebrand F."/>
            <person name="Pallen M.J."/>
        </authorList>
    </citation>
    <scope>NUCLEOTIDE SEQUENCE</scope>
    <source>
        <strain evidence="1">13766</strain>
    </source>
</reference>
<organism evidence="1 2">
    <name type="scientific">Candidatus Alectryocaccomicrobium excrementavium</name>
    <dbReference type="NCBI Taxonomy" id="2840668"/>
    <lineage>
        <taxon>Bacteria</taxon>
        <taxon>Bacillati</taxon>
        <taxon>Bacillota</taxon>
        <taxon>Clostridia</taxon>
        <taxon>Candidatus Alectryocaccomicrobium</taxon>
    </lineage>
</organism>
<dbReference type="Gene3D" id="3.40.50.1820">
    <property type="entry name" value="alpha/beta hydrolase"/>
    <property type="match status" value="1"/>
</dbReference>
<accession>A0A9D1G0T6</accession>
<comment type="caution">
    <text evidence="1">The sequence shown here is derived from an EMBL/GenBank/DDBJ whole genome shotgun (WGS) entry which is preliminary data.</text>
</comment>
<evidence type="ECO:0000313" key="2">
    <source>
        <dbReference type="Proteomes" id="UP000824140"/>
    </source>
</evidence>
<dbReference type="EMBL" id="DVJN01000132">
    <property type="protein sequence ID" value="HIS92693.1"/>
    <property type="molecule type" value="Genomic_DNA"/>
</dbReference>
<name>A0A9D1G0T6_9FIRM</name>
<dbReference type="Proteomes" id="UP000824140">
    <property type="component" value="Unassembled WGS sequence"/>
</dbReference>
<dbReference type="SUPFAM" id="SSF53474">
    <property type="entry name" value="alpha/beta-Hydrolases"/>
    <property type="match status" value="1"/>
</dbReference>
<evidence type="ECO:0000313" key="1">
    <source>
        <dbReference type="EMBL" id="HIS92693.1"/>
    </source>
</evidence>
<evidence type="ECO:0008006" key="3">
    <source>
        <dbReference type="Google" id="ProtNLM"/>
    </source>
</evidence>
<reference evidence="1" key="1">
    <citation type="submission" date="2020-10" db="EMBL/GenBank/DDBJ databases">
        <authorList>
            <person name="Gilroy R."/>
        </authorList>
    </citation>
    <scope>NUCLEOTIDE SEQUENCE</scope>
    <source>
        <strain evidence="1">13766</strain>
    </source>
</reference>